<evidence type="ECO:0000259" key="2">
    <source>
        <dbReference type="Pfam" id="PF04073"/>
    </source>
</evidence>
<keyword evidence="4" id="KW-1185">Reference proteome</keyword>
<dbReference type="Pfam" id="PF04073">
    <property type="entry name" value="tRNA_edit"/>
    <property type="match status" value="1"/>
</dbReference>
<name>A0A1H9GT60_9HYPH</name>
<keyword evidence="3" id="KW-0378">Hydrolase</keyword>
<dbReference type="RefSeq" id="WP_092496273.1">
    <property type="nucleotide sequence ID" value="NZ_FOFG01000005.1"/>
</dbReference>
<dbReference type="STRING" id="1855383.SAMN05216548_105141"/>
<dbReference type="Gene3D" id="3.90.960.10">
    <property type="entry name" value="YbaK/aminoacyl-tRNA synthetase-associated domain"/>
    <property type="match status" value="1"/>
</dbReference>
<evidence type="ECO:0000313" key="4">
    <source>
        <dbReference type="Proteomes" id="UP000199647"/>
    </source>
</evidence>
<dbReference type="InterPro" id="IPR036754">
    <property type="entry name" value="YbaK/aa-tRNA-synt-asso_dom_sf"/>
</dbReference>
<dbReference type="CDD" id="cd04335">
    <property type="entry name" value="PrdX_deacylase"/>
    <property type="match status" value="1"/>
</dbReference>
<comment type="similarity">
    <text evidence="1">Belongs to the PRORSD1 family.</text>
</comment>
<proteinExistence type="inferred from homology"/>
<dbReference type="GO" id="GO:0002161">
    <property type="term" value="F:aminoacyl-tRNA deacylase activity"/>
    <property type="evidence" value="ECO:0007669"/>
    <property type="project" value="InterPro"/>
</dbReference>
<reference evidence="3 4" key="1">
    <citation type="submission" date="2016-10" db="EMBL/GenBank/DDBJ databases">
        <authorList>
            <person name="de Groot N.N."/>
        </authorList>
    </citation>
    <scope>NUCLEOTIDE SEQUENCE [LARGE SCALE GENOMIC DNA]</scope>
    <source>
        <strain evidence="3 4">A52C2</strain>
    </source>
</reference>
<gene>
    <name evidence="3" type="ORF">SAMN05216548_105141</name>
</gene>
<dbReference type="PANTHER" id="PTHR31423">
    <property type="entry name" value="YBAK DOMAIN-CONTAINING PROTEIN"/>
    <property type="match status" value="1"/>
</dbReference>
<dbReference type="Proteomes" id="UP000199647">
    <property type="component" value="Unassembled WGS sequence"/>
</dbReference>
<accession>A0A1H9GT60</accession>
<organism evidence="3 4">
    <name type="scientific">Faunimonas pinastri</name>
    <dbReference type="NCBI Taxonomy" id="1855383"/>
    <lineage>
        <taxon>Bacteria</taxon>
        <taxon>Pseudomonadati</taxon>
        <taxon>Pseudomonadota</taxon>
        <taxon>Alphaproteobacteria</taxon>
        <taxon>Hyphomicrobiales</taxon>
        <taxon>Afifellaceae</taxon>
        <taxon>Faunimonas</taxon>
    </lineage>
</organism>
<sequence length="179" mass="19369">MTDTLTTGAPTSPALATRAGLFAFLDRLGISTSTIEHPPLHTVAESQALRGTISGGHSKNLFLKDAKGELFLLVAEEDRPIDMKTLHKRIGSARLSFGKPELMAEVLGVQPGSVTPFAALCDTEKRVTIFLEAGLMAHEVMNFHPLENTATTTIRRDDLLAFLRATGHEPHIVDVSTEI</sequence>
<dbReference type="OrthoDB" id="9798587at2"/>
<dbReference type="FunFam" id="3.90.960.10:FF:000005">
    <property type="entry name" value="Putative prolyl-tRNA synthetase"/>
    <property type="match status" value="1"/>
</dbReference>
<dbReference type="PANTHER" id="PTHR31423:SF3">
    <property type="entry name" value="PROLYL-TRNA SYNTHETASE ASSOCIATED DOMAIN-CONTAINING PROTEIN 1-RELATED"/>
    <property type="match status" value="1"/>
</dbReference>
<evidence type="ECO:0000313" key="3">
    <source>
        <dbReference type="EMBL" id="SEQ53255.1"/>
    </source>
</evidence>
<dbReference type="EMBL" id="FOFG01000005">
    <property type="protein sequence ID" value="SEQ53255.1"/>
    <property type="molecule type" value="Genomic_DNA"/>
</dbReference>
<dbReference type="InterPro" id="IPR040285">
    <property type="entry name" value="ProX/PRXD1"/>
</dbReference>
<dbReference type="SUPFAM" id="SSF55826">
    <property type="entry name" value="YbaK/ProRS associated domain"/>
    <property type="match status" value="1"/>
</dbReference>
<dbReference type="AlphaFoldDB" id="A0A1H9GT60"/>
<feature type="domain" description="YbaK/aminoacyl-tRNA synthetase-associated" evidence="2">
    <location>
        <begin position="37"/>
        <end position="161"/>
    </location>
</feature>
<protein>
    <submittedName>
        <fullName evidence="3">Ala-tRNA(Pro) hydrolase</fullName>
    </submittedName>
</protein>
<evidence type="ECO:0000256" key="1">
    <source>
        <dbReference type="ARBA" id="ARBA00010201"/>
    </source>
</evidence>
<dbReference type="InterPro" id="IPR007214">
    <property type="entry name" value="YbaK/aa-tRNA-synth-assoc-dom"/>
</dbReference>